<feature type="domain" description="UBC core" evidence="3">
    <location>
        <begin position="69"/>
        <end position="224"/>
    </location>
</feature>
<dbReference type="KEGG" id="egt:105955182"/>
<dbReference type="InterPro" id="IPR000608">
    <property type="entry name" value="UBC"/>
</dbReference>
<dbReference type="EMBL" id="KI630171">
    <property type="protein sequence ID" value="EYU46825.1"/>
    <property type="molecule type" value="Genomic_DNA"/>
</dbReference>
<dbReference type="PROSITE" id="PS50127">
    <property type="entry name" value="UBC_2"/>
    <property type="match status" value="1"/>
</dbReference>
<dbReference type="OMA" id="QPHMQFK"/>
<dbReference type="STRING" id="4155.A0A022S5X4"/>
<evidence type="ECO:0000259" key="3">
    <source>
        <dbReference type="PROSITE" id="PS50127"/>
    </source>
</evidence>
<keyword evidence="2" id="KW-0833">Ubl conjugation pathway</keyword>
<keyword evidence="1" id="KW-0808">Transferase</keyword>
<dbReference type="GO" id="GO:0061631">
    <property type="term" value="F:ubiquitin conjugating enzyme activity"/>
    <property type="evidence" value="ECO:0000318"/>
    <property type="project" value="GO_Central"/>
</dbReference>
<dbReference type="SMART" id="SM00212">
    <property type="entry name" value="UBCc"/>
    <property type="match status" value="1"/>
</dbReference>
<dbReference type="SUPFAM" id="SSF54495">
    <property type="entry name" value="UBC-like"/>
    <property type="match status" value="1"/>
</dbReference>
<dbReference type="eggNOG" id="KOG0895">
    <property type="taxonomic scope" value="Eukaryota"/>
</dbReference>
<dbReference type="PANTHER" id="PTHR46116">
    <property type="entry name" value="(E3-INDEPENDENT) E2 UBIQUITIN-CONJUGATING ENZYME"/>
    <property type="match status" value="1"/>
</dbReference>
<dbReference type="AlphaFoldDB" id="A0A022S5X4"/>
<dbReference type="InterPro" id="IPR016135">
    <property type="entry name" value="UBQ-conjugating_enzyme/RWD"/>
</dbReference>
<dbReference type="Pfam" id="PF00179">
    <property type="entry name" value="UQ_con"/>
    <property type="match status" value="1"/>
</dbReference>
<evidence type="ECO:0000256" key="2">
    <source>
        <dbReference type="ARBA" id="ARBA00022786"/>
    </source>
</evidence>
<evidence type="ECO:0000313" key="4">
    <source>
        <dbReference type="EMBL" id="EYU46825.1"/>
    </source>
</evidence>
<dbReference type="PANTHER" id="PTHR46116:SF13">
    <property type="entry name" value="UBIQUITIN-CONJUGATING ENZYME E2 24-RELATED"/>
    <property type="match status" value="1"/>
</dbReference>
<organism evidence="4 5">
    <name type="scientific">Erythranthe guttata</name>
    <name type="common">Yellow monkey flower</name>
    <name type="synonym">Mimulus guttatus</name>
    <dbReference type="NCBI Taxonomy" id="4155"/>
    <lineage>
        <taxon>Eukaryota</taxon>
        <taxon>Viridiplantae</taxon>
        <taxon>Streptophyta</taxon>
        <taxon>Embryophyta</taxon>
        <taxon>Tracheophyta</taxon>
        <taxon>Spermatophyta</taxon>
        <taxon>Magnoliopsida</taxon>
        <taxon>eudicotyledons</taxon>
        <taxon>Gunneridae</taxon>
        <taxon>Pentapetalae</taxon>
        <taxon>asterids</taxon>
        <taxon>lamiids</taxon>
        <taxon>Lamiales</taxon>
        <taxon>Phrymaceae</taxon>
        <taxon>Erythranthe</taxon>
    </lineage>
</organism>
<evidence type="ECO:0000256" key="1">
    <source>
        <dbReference type="ARBA" id="ARBA00022679"/>
    </source>
</evidence>
<evidence type="ECO:0000313" key="5">
    <source>
        <dbReference type="Proteomes" id="UP000030748"/>
    </source>
</evidence>
<accession>A0A022S5X4</accession>
<reference evidence="4 5" key="1">
    <citation type="journal article" date="2013" name="Proc. Natl. Acad. Sci. U.S.A.">
        <title>Fine-scale variation in meiotic recombination in Mimulus inferred from population shotgun sequencing.</title>
        <authorList>
            <person name="Hellsten U."/>
            <person name="Wright K.M."/>
            <person name="Jenkins J."/>
            <person name="Shu S."/>
            <person name="Yuan Y."/>
            <person name="Wessler S.R."/>
            <person name="Schmutz J."/>
            <person name="Willis J.H."/>
            <person name="Rokhsar D.S."/>
        </authorList>
    </citation>
    <scope>NUCLEOTIDE SEQUENCE [LARGE SCALE GENOMIC DNA]</scope>
    <source>
        <strain evidence="5">cv. DUN x IM62</strain>
    </source>
</reference>
<dbReference type="Gene3D" id="3.10.110.10">
    <property type="entry name" value="Ubiquitin Conjugating Enzyme"/>
    <property type="match status" value="1"/>
</dbReference>
<dbReference type="Proteomes" id="UP000030748">
    <property type="component" value="Unassembled WGS sequence"/>
</dbReference>
<gene>
    <name evidence="4" type="ORF">MIMGU_mgv1a010100mg</name>
</gene>
<sequence>MDRDLPNNPKSTRDMETKSNMYGEIEEIYDQVQTKFNSFKNFRISSNNPFDHHYFSYRSSYRNISLWPIFSRRISQEWEFLEQNTPSSIFLRAYEQRINLMRAAIVGPPGTPYHHCLFFFDIIYPSDYPATPPKIYSLSDGIDLDTTSLRFCSKVEEWSPEEYSILHVLESIQDQIFGSKSPDTAKSCLFFSSPKSEEVKYDEEMDFSLMCEKMIKILKRPPRDFEDFVPGYFRSRAHPILMKFKEKNYDSEAMIDLFVTMFKMFESTGAYCKHHLDFLKSQKNKSKQNLDSLVAQKTKSSEKNKAIVSSLQDHLFANCRLN</sequence>
<protein>
    <recommendedName>
        <fullName evidence="3">UBC core domain-containing protein</fullName>
    </recommendedName>
</protein>
<dbReference type="OrthoDB" id="47801at2759"/>
<proteinExistence type="predicted"/>
<name>A0A022S5X4_ERYGU</name>
<keyword evidence="5" id="KW-1185">Reference proteome</keyword>